<evidence type="ECO:0000256" key="1">
    <source>
        <dbReference type="SAM" id="MobiDB-lite"/>
    </source>
</evidence>
<name>A0A2S5GKM7_9BURK</name>
<comment type="caution">
    <text evidence="2">The sequence shown here is derived from an EMBL/GenBank/DDBJ whole genome shotgun (WGS) entry which is preliminary data.</text>
</comment>
<evidence type="ECO:0000313" key="3">
    <source>
        <dbReference type="Proteomes" id="UP000239990"/>
    </source>
</evidence>
<protein>
    <submittedName>
        <fullName evidence="2">Uncharacterized protein</fullName>
    </submittedName>
</protein>
<organism evidence="2 3">
    <name type="scientific">Achromobacter spanius</name>
    <dbReference type="NCBI Taxonomy" id="217203"/>
    <lineage>
        <taxon>Bacteria</taxon>
        <taxon>Pseudomonadati</taxon>
        <taxon>Pseudomonadota</taxon>
        <taxon>Betaproteobacteria</taxon>
        <taxon>Burkholderiales</taxon>
        <taxon>Alcaligenaceae</taxon>
        <taxon>Achromobacter</taxon>
    </lineage>
</organism>
<dbReference type="AlphaFoldDB" id="A0A2S5GKM7"/>
<feature type="compositionally biased region" description="Basic and acidic residues" evidence="1">
    <location>
        <begin position="1"/>
        <end position="12"/>
    </location>
</feature>
<evidence type="ECO:0000313" key="2">
    <source>
        <dbReference type="EMBL" id="PPA73435.1"/>
    </source>
</evidence>
<reference evidence="2 3" key="1">
    <citation type="submission" date="2018-02" db="EMBL/GenBank/DDBJ databases">
        <title>Draft Genome of Achromobacter spanius stain 6.</title>
        <authorList>
            <person name="Gunasekera T.S."/>
            <person name="Radwan O."/>
            <person name="Ruiz O.N."/>
        </authorList>
    </citation>
    <scope>NUCLEOTIDE SEQUENCE [LARGE SCALE GENOMIC DNA]</scope>
    <source>
        <strain evidence="2 3">6</strain>
    </source>
</reference>
<dbReference type="RefSeq" id="WP_104145403.1">
    <property type="nucleotide sequence ID" value="NZ_PREU01000015.1"/>
</dbReference>
<feature type="compositionally biased region" description="Low complexity" evidence="1">
    <location>
        <begin position="36"/>
        <end position="46"/>
    </location>
</feature>
<gene>
    <name evidence="2" type="ORF">C4E15_25805</name>
</gene>
<dbReference type="Proteomes" id="UP000239990">
    <property type="component" value="Unassembled WGS sequence"/>
</dbReference>
<dbReference type="EMBL" id="PREU01000015">
    <property type="protein sequence ID" value="PPA73435.1"/>
    <property type="molecule type" value="Genomic_DNA"/>
</dbReference>
<accession>A0A2S5GKM7</accession>
<proteinExistence type="predicted"/>
<sequence length="72" mass="7781">MNSRPNTEHGGLEARVTVAPQRFAAGSHRPGKAGTEENGNTNRNGHGINWLQMPLLKHISLHAPNGAHHAPY</sequence>
<feature type="region of interest" description="Disordered" evidence="1">
    <location>
        <begin position="1"/>
        <end position="46"/>
    </location>
</feature>